<feature type="chain" id="PRO_5001722442" evidence="6">
    <location>
        <begin position="22"/>
        <end position="324"/>
    </location>
</feature>
<feature type="transmembrane region" description="Helical" evidence="5">
    <location>
        <begin position="49"/>
        <end position="67"/>
    </location>
</feature>
<dbReference type="Proteomes" id="UP000028493">
    <property type="component" value="Unassembled WGS sequence"/>
</dbReference>
<dbReference type="GO" id="GO:0030255">
    <property type="term" value="P:protein secretion by the type IV secretion system"/>
    <property type="evidence" value="ECO:0007669"/>
    <property type="project" value="InterPro"/>
</dbReference>
<proteinExistence type="predicted"/>
<feature type="transmembrane region" description="Helical" evidence="5">
    <location>
        <begin position="153"/>
        <end position="175"/>
    </location>
</feature>
<name>A0A077PTM2_XENBV</name>
<evidence type="ECO:0000256" key="1">
    <source>
        <dbReference type="ARBA" id="ARBA00004141"/>
    </source>
</evidence>
<evidence type="ECO:0000256" key="6">
    <source>
        <dbReference type="SAM" id="SignalP"/>
    </source>
</evidence>
<feature type="transmembrane region" description="Helical" evidence="5">
    <location>
        <begin position="182"/>
        <end position="202"/>
    </location>
</feature>
<protein>
    <submittedName>
        <fullName evidence="7">TrbL/VirB6 plasmid conjugal transfer family protein</fullName>
    </submittedName>
</protein>
<feature type="signal peptide" evidence="6">
    <location>
        <begin position="1"/>
        <end position="21"/>
    </location>
</feature>
<reference evidence="7" key="1">
    <citation type="submission" date="2013-07" db="EMBL/GenBank/DDBJ databases">
        <title>Sub-species coevolution in mutualistic symbiosis.</title>
        <authorList>
            <person name="Murfin K."/>
            <person name="Klassen J."/>
            <person name="Lee M."/>
            <person name="Forst S."/>
            <person name="Stock P."/>
            <person name="Goodrich-Blair H."/>
        </authorList>
    </citation>
    <scope>NUCLEOTIDE SEQUENCE [LARGE SCALE GENOMIC DNA]</scope>
    <source>
        <strain evidence="7">Kraussei Becker Underwood</strain>
    </source>
</reference>
<dbReference type="Pfam" id="PF04610">
    <property type="entry name" value="TrbL"/>
    <property type="match status" value="1"/>
</dbReference>
<evidence type="ECO:0000256" key="3">
    <source>
        <dbReference type="ARBA" id="ARBA00022989"/>
    </source>
</evidence>
<organism evidence="7">
    <name type="scientific">Xenorhabdus bovienii str. kraussei Becker Underwood</name>
    <dbReference type="NCBI Taxonomy" id="1398204"/>
    <lineage>
        <taxon>Bacteria</taxon>
        <taxon>Pseudomonadati</taxon>
        <taxon>Pseudomonadota</taxon>
        <taxon>Gammaproteobacteria</taxon>
        <taxon>Enterobacterales</taxon>
        <taxon>Morganellaceae</taxon>
        <taxon>Xenorhabdus</taxon>
    </lineage>
</organism>
<sequence length="324" mass="35607">MSKNRLLIFLLGMFAVFPAFAIDNALTQKIDANINEYINAVLSTSGSDIYVFVMAVATFLMFVCSVGEILKFIAGRADWVAMLTLVILWFVTMAFITSYGMVTDTVKYAFNEMADTFQYLTIGSRDKMFLSNFIDRVINQAVQAPDVGFTDTIYMWAITIIWAVISLFLQVAFYLSDVYVTLGVGLAQMIGVLFIPFLIAPWTRSIFDGWVRFMIGWGICGIILRLTCLLTMLVMKATINAAGDFQNLGSVLINSNYDISAPLVVTDENLGLLIAIIVFGFISCLMIFSSFTFAKMLSSGVGSASNAATNTAKKLAVQAVKALV</sequence>
<feature type="transmembrane region" description="Helical" evidence="5">
    <location>
        <begin position="214"/>
        <end position="235"/>
    </location>
</feature>
<evidence type="ECO:0000313" key="7">
    <source>
        <dbReference type="EMBL" id="CDH24121.1"/>
    </source>
</evidence>
<keyword evidence="2 5" id="KW-0812">Transmembrane</keyword>
<keyword evidence="6" id="KW-0732">Signal</keyword>
<dbReference type="InterPro" id="IPR007688">
    <property type="entry name" value="Conjugal_tfr_TrbL/VirB6"/>
</dbReference>
<evidence type="ECO:0000256" key="5">
    <source>
        <dbReference type="SAM" id="Phobius"/>
    </source>
</evidence>
<keyword evidence="4 5" id="KW-0472">Membrane</keyword>
<evidence type="ECO:0000256" key="2">
    <source>
        <dbReference type="ARBA" id="ARBA00022692"/>
    </source>
</evidence>
<keyword evidence="3 5" id="KW-1133">Transmembrane helix</keyword>
<feature type="transmembrane region" description="Helical" evidence="5">
    <location>
        <begin position="271"/>
        <end position="294"/>
    </location>
</feature>
<comment type="subcellular location">
    <subcellularLocation>
        <location evidence="1">Membrane</location>
        <topology evidence="1">Multi-pass membrane protein</topology>
    </subcellularLocation>
</comment>
<feature type="transmembrane region" description="Helical" evidence="5">
    <location>
        <begin position="79"/>
        <end position="102"/>
    </location>
</feature>
<accession>A0A077PTM2</accession>
<evidence type="ECO:0000256" key="4">
    <source>
        <dbReference type="ARBA" id="ARBA00023136"/>
    </source>
</evidence>
<dbReference type="RefSeq" id="WP_038196533.1">
    <property type="nucleotide sequence ID" value="NZ_CAWLXS010000232.1"/>
</dbReference>
<dbReference type="EMBL" id="CBSZ010000155">
    <property type="protein sequence ID" value="CDH24121.1"/>
    <property type="molecule type" value="Genomic_DNA"/>
</dbReference>
<gene>
    <name evidence="7" type="ORF">XBKB1_2380037</name>
</gene>
<comment type="caution">
    <text evidence="7">The sequence shown here is derived from an EMBL/GenBank/DDBJ whole genome shotgun (WGS) entry which is preliminary data.</text>
</comment>
<dbReference type="HOGENOM" id="CLU_857226_0_0_6"/>
<dbReference type="AlphaFoldDB" id="A0A077PTM2"/>
<dbReference type="GO" id="GO:0016020">
    <property type="term" value="C:membrane"/>
    <property type="evidence" value="ECO:0007669"/>
    <property type="project" value="UniProtKB-SubCell"/>
</dbReference>